<dbReference type="InterPro" id="IPR000524">
    <property type="entry name" value="Tscrpt_reg_HTH_GntR"/>
</dbReference>
<evidence type="ECO:0000259" key="4">
    <source>
        <dbReference type="PROSITE" id="PS50949"/>
    </source>
</evidence>
<dbReference type="Proteomes" id="UP000003178">
    <property type="component" value="Unassembled WGS sequence"/>
</dbReference>
<dbReference type="OrthoDB" id="457376at2"/>
<dbReference type="InterPro" id="IPR036390">
    <property type="entry name" value="WH_DNA-bd_sf"/>
</dbReference>
<sequence length="244" mass="28229">MKKVDKTSSVSIHIQLQSIIKDMIESGELKEGDVLLPEREICKEQEISRMTVNKAINALVSEGILYRKQGKGTFVAQKKKKYQFNNVKGFTEVMKSRGIDIKTDIIKFEILNPDDIIMEKLGITDKRENVYKIKRIRYVENEPFGYEIAYIPEKVCGGMTKGMLDDNSLYKILENEYGYKVARVEQIIDPIQVDTKVSEKLQCEKGRLALSIQRTSYTEDEKIIEYTVTIIRSDKYQYEINIGM</sequence>
<dbReference type="RefSeq" id="WP_006440766.1">
    <property type="nucleotide sequence ID" value="NZ_DS995358.1"/>
</dbReference>
<feature type="domain" description="HTH gntR-type" evidence="4">
    <location>
        <begin position="10"/>
        <end position="78"/>
    </location>
</feature>
<dbReference type="STRING" id="500633.CLOHIR_01904"/>
<dbReference type="GO" id="GO:0045892">
    <property type="term" value="P:negative regulation of DNA-templated transcription"/>
    <property type="evidence" value="ECO:0007669"/>
    <property type="project" value="TreeGrafter"/>
</dbReference>
<evidence type="ECO:0000256" key="1">
    <source>
        <dbReference type="ARBA" id="ARBA00023015"/>
    </source>
</evidence>
<keyword evidence="2" id="KW-0238">DNA-binding</keyword>
<dbReference type="InterPro" id="IPR036388">
    <property type="entry name" value="WH-like_DNA-bd_sf"/>
</dbReference>
<dbReference type="SUPFAM" id="SSF64288">
    <property type="entry name" value="Chorismate lyase-like"/>
    <property type="match status" value="1"/>
</dbReference>
<dbReference type="SMART" id="SM00345">
    <property type="entry name" value="HTH_GNTR"/>
    <property type="match status" value="1"/>
</dbReference>
<dbReference type="PANTHER" id="PTHR44846">
    <property type="entry name" value="MANNOSYL-D-GLYCERATE TRANSPORT/METABOLISM SYSTEM REPRESSOR MNGR-RELATED"/>
    <property type="match status" value="1"/>
</dbReference>
<reference evidence="5 6" key="2">
    <citation type="submission" date="2008-10" db="EMBL/GenBank/DDBJ databases">
        <title>Draft genome sequence of Clostridium hiranonis (DSM 13275).</title>
        <authorList>
            <person name="Sudarsanam P."/>
            <person name="Ley R."/>
            <person name="Guruge J."/>
            <person name="Turnbaugh P.J."/>
            <person name="Mahowald M."/>
            <person name="Liep D."/>
            <person name="Gordon J."/>
        </authorList>
    </citation>
    <scope>NUCLEOTIDE SEQUENCE [LARGE SCALE GENOMIC DNA]</scope>
    <source>
        <strain evidence="5 6">DSM 13275</strain>
    </source>
</reference>
<dbReference type="PROSITE" id="PS50949">
    <property type="entry name" value="HTH_GNTR"/>
    <property type="match status" value="1"/>
</dbReference>
<keyword evidence="6" id="KW-1185">Reference proteome</keyword>
<dbReference type="EMBL" id="ABWP01000071">
    <property type="protein sequence ID" value="EEA84504.1"/>
    <property type="molecule type" value="Genomic_DNA"/>
</dbReference>
<reference evidence="5 6" key="1">
    <citation type="submission" date="2008-09" db="EMBL/GenBank/DDBJ databases">
        <authorList>
            <person name="Fulton L."/>
            <person name="Clifton S."/>
            <person name="Fulton B."/>
            <person name="Xu J."/>
            <person name="Minx P."/>
            <person name="Pepin K.H."/>
            <person name="Johnson M."/>
            <person name="Thiruvilangam P."/>
            <person name="Bhonagiri V."/>
            <person name="Nash W.E."/>
            <person name="Mardis E.R."/>
            <person name="Wilson R.K."/>
        </authorList>
    </citation>
    <scope>NUCLEOTIDE SEQUENCE [LARGE SCALE GENOMIC DNA]</scope>
    <source>
        <strain evidence="5 6">DSM 13275</strain>
    </source>
</reference>
<dbReference type="GO" id="GO:0003700">
    <property type="term" value="F:DNA-binding transcription factor activity"/>
    <property type="evidence" value="ECO:0007669"/>
    <property type="project" value="InterPro"/>
</dbReference>
<proteinExistence type="predicted"/>
<keyword evidence="1" id="KW-0805">Transcription regulation</keyword>
<dbReference type="Pfam" id="PF00392">
    <property type="entry name" value="GntR"/>
    <property type="match status" value="1"/>
</dbReference>
<dbReference type="Pfam" id="PF07702">
    <property type="entry name" value="UTRA"/>
    <property type="match status" value="1"/>
</dbReference>
<keyword evidence="3" id="KW-0804">Transcription</keyword>
<evidence type="ECO:0000256" key="3">
    <source>
        <dbReference type="ARBA" id="ARBA00023163"/>
    </source>
</evidence>
<dbReference type="eggNOG" id="COG2188">
    <property type="taxonomic scope" value="Bacteria"/>
</dbReference>
<dbReference type="CDD" id="cd07377">
    <property type="entry name" value="WHTH_GntR"/>
    <property type="match status" value="1"/>
</dbReference>
<organism evidence="5 6">
    <name type="scientific">Peptacetobacter hiranonis (strain DSM 13275 / JCM 10541 / KCTC 15199 / TO-931)</name>
    <name type="common">Clostridium hiranonis</name>
    <dbReference type="NCBI Taxonomy" id="500633"/>
    <lineage>
        <taxon>Bacteria</taxon>
        <taxon>Bacillati</taxon>
        <taxon>Bacillota</taxon>
        <taxon>Clostridia</taxon>
        <taxon>Peptostreptococcales</taxon>
        <taxon>Peptostreptococcaceae</taxon>
        <taxon>Peptacetobacter</taxon>
    </lineage>
</organism>
<dbReference type="PANTHER" id="PTHR44846:SF1">
    <property type="entry name" value="MANNOSYL-D-GLYCERATE TRANSPORT_METABOLISM SYSTEM REPRESSOR MNGR-RELATED"/>
    <property type="match status" value="1"/>
</dbReference>
<evidence type="ECO:0000313" key="6">
    <source>
        <dbReference type="Proteomes" id="UP000003178"/>
    </source>
</evidence>
<dbReference type="InterPro" id="IPR050679">
    <property type="entry name" value="Bact_HTH_transcr_reg"/>
</dbReference>
<dbReference type="Gene3D" id="3.40.1410.10">
    <property type="entry name" value="Chorismate lyase-like"/>
    <property type="match status" value="1"/>
</dbReference>
<dbReference type="InterPro" id="IPR028978">
    <property type="entry name" value="Chorismate_lyase_/UTRA_dom_sf"/>
</dbReference>
<dbReference type="AlphaFoldDB" id="B6G198"/>
<dbReference type="InterPro" id="IPR011663">
    <property type="entry name" value="UTRA"/>
</dbReference>
<dbReference type="SUPFAM" id="SSF46785">
    <property type="entry name" value="Winged helix' DNA-binding domain"/>
    <property type="match status" value="1"/>
</dbReference>
<accession>B6G198</accession>
<evidence type="ECO:0000313" key="5">
    <source>
        <dbReference type="EMBL" id="EEA84504.1"/>
    </source>
</evidence>
<dbReference type="SMART" id="SM00866">
    <property type="entry name" value="UTRA"/>
    <property type="match status" value="1"/>
</dbReference>
<evidence type="ECO:0000256" key="2">
    <source>
        <dbReference type="ARBA" id="ARBA00023125"/>
    </source>
</evidence>
<gene>
    <name evidence="5" type="ORF">CLOHIR_01904</name>
</gene>
<name>B6G198_PEPHT</name>
<dbReference type="PRINTS" id="PR00035">
    <property type="entry name" value="HTHGNTR"/>
</dbReference>
<dbReference type="HOGENOM" id="CLU_063236_4_2_9"/>
<comment type="caution">
    <text evidence="5">The sequence shown here is derived from an EMBL/GenBank/DDBJ whole genome shotgun (WGS) entry which is preliminary data.</text>
</comment>
<protein>
    <submittedName>
        <fullName evidence="5">UbiC transcription regulator-associated domain protein</fullName>
    </submittedName>
</protein>
<dbReference type="Gene3D" id="1.10.10.10">
    <property type="entry name" value="Winged helix-like DNA-binding domain superfamily/Winged helix DNA-binding domain"/>
    <property type="match status" value="1"/>
</dbReference>
<dbReference type="GO" id="GO:0003677">
    <property type="term" value="F:DNA binding"/>
    <property type="evidence" value="ECO:0007669"/>
    <property type="project" value="UniProtKB-KW"/>
</dbReference>